<feature type="domain" description="Hemerythrin-like" evidence="1">
    <location>
        <begin position="18"/>
        <end position="142"/>
    </location>
</feature>
<evidence type="ECO:0000259" key="1">
    <source>
        <dbReference type="Pfam" id="PF01814"/>
    </source>
</evidence>
<evidence type="ECO:0000313" key="5">
    <source>
        <dbReference type="Proteomes" id="UP001185922"/>
    </source>
</evidence>
<evidence type="ECO:0000313" key="3">
    <source>
        <dbReference type="EMBL" id="MDV6313455.1"/>
    </source>
</evidence>
<evidence type="ECO:0000313" key="2">
    <source>
        <dbReference type="EMBL" id="MDV6308461.1"/>
    </source>
</evidence>
<dbReference type="EMBL" id="JAWLKH010000019">
    <property type="protein sequence ID" value="MDV6313455.1"/>
    <property type="molecule type" value="Genomic_DNA"/>
</dbReference>
<name>A0AAE4U6D3_9ACTN</name>
<protein>
    <submittedName>
        <fullName evidence="3">Hemerythrin domain-containing protein</fullName>
    </submittedName>
</protein>
<dbReference type="EMBL" id="JAWLKI010000015">
    <property type="protein sequence ID" value="MDV6308461.1"/>
    <property type="molecule type" value="Genomic_DNA"/>
</dbReference>
<dbReference type="Proteomes" id="UP001185922">
    <property type="component" value="Unassembled WGS sequence"/>
</dbReference>
<dbReference type="Pfam" id="PF01814">
    <property type="entry name" value="Hemerythrin"/>
    <property type="match status" value="1"/>
</dbReference>
<dbReference type="CDD" id="cd12108">
    <property type="entry name" value="Hr-like"/>
    <property type="match status" value="1"/>
</dbReference>
<accession>A0AAE4U6D3</accession>
<dbReference type="RefSeq" id="WP_191834468.1">
    <property type="nucleotide sequence ID" value="NZ_CP096596.1"/>
</dbReference>
<dbReference type="AlphaFoldDB" id="A0AAE4U6D3"/>
<organism evidence="3 5">
    <name type="scientific">Gordonia amicalis</name>
    <dbReference type="NCBI Taxonomy" id="89053"/>
    <lineage>
        <taxon>Bacteria</taxon>
        <taxon>Bacillati</taxon>
        <taxon>Actinomycetota</taxon>
        <taxon>Actinomycetes</taxon>
        <taxon>Mycobacteriales</taxon>
        <taxon>Gordoniaceae</taxon>
        <taxon>Gordonia</taxon>
    </lineage>
</organism>
<sequence length="235" mass="26423">MSITTREPADTRSMGIVHSALRRDLQRARLVIGAPPYPDDARRRAIADHITWMMGFLHMHHTGEDKGLWPLVRSRNPDAAPLLDDMEADHLRIAPAVDALIEATSAYRRDPQARDTLLDALERLSEVLLPHLEREELEAMPVVAAAISTAEFRDVEHEFFVKPKGFAELGREGHWVVDGLGDEDRELIYGVVPAVPRFILVHGFARAYRRRAELMWGHVPASRIGPVTVEAKNPS</sequence>
<evidence type="ECO:0000313" key="4">
    <source>
        <dbReference type="Proteomes" id="UP001185779"/>
    </source>
</evidence>
<dbReference type="Gene3D" id="1.20.120.520">
    <property type="entry name" value="nmb1532 protein domain like"/>
    <property type="match status" value="1"/>
</dbReference>
<comment type="caution">
    <text evidence="3">The sequence shown here is derived from an EMBL/GenBank/DDBJ whole genome shotgun (WGS) entry which is preliminary data.</text>
</comment>
<reference evidence="3 4" key="1">
    <citation type="submission" date="2023-10" db="EMBL/GenBank/DDBJ databases">
        <title>Development of a sustainable strategy for remediation of hydrocarbon-contaminated territories based on the waste exchange concept.</title>
        <authorList>
            <person name="Krivoruchko A."/>
        </authorList>
    </citation>
    <scope>NUCLEOTIDE SEQUENCE</scope>
    <source>
        <strain evidence="2 4">IEGM 1266</strain>
        <strain evidence="3">IEGM 1279</strain>
    </source>
</reference>
<dbReference type="Proteomes" id="UP001185779">
    <property type="component" value="Unassembled WGS sequence"/>
</dbReference>
<keyword evidence="4" id="KW-1185">Reference proteome</keyword>
<dbReference type="InterPro" id="IPR012312">
    <property type="entry name" value="Hemerythrin-like"/>
</dbReference>
<gene>
    <name evidence="2" type="ORF">R3P94_14275</name>
    <name evidence="3" type="ORF">R3Q15_16410</name>
</gene>
<proteinExistence type="predicted"/>